<proteinExistence type="predicted"/>
<accession>A0A319DHV0</accession>
<name>A0A319DHV0_9EURO</name>
<dbReference type="VEuPathDB" id="FungiDB:BO71DRAFT_439102"/>
<dbReference type="Proteomes" id="UP000247810">
    <property type="component" value="Unassembled WGS sequence"/>
</dbReference>
<evidence type="ECO:0000313" key="1">
    <source>
        <dbReference type="EMBL" id="PYH97051.1"/>
    </source>
</evidence>
<dbReference type="STRING" id="1448320.A0A319DHV0"/>
<keyword evidence="2" id="KW-1185">Reference proteome</keyword>
<sequence>MSTTTTPTPPYWTLSPISQYIRRLHPTTHSPQPQPAHQPVDHFWLNLLRHYFPLSAEFAITWDGPGYEVMNIRQDALHKLIFVEAMQFPPNVAPGWQDTHHWDCVLAGVGMRMRRAREIFGAVQTVYGIVAVGDRVRFYCMPVANNPDGGLMSFVGGVEGLVSSESRMLSIHGDREGVHRVLEAMSWEARSGDNDY</sequence>
<organism evidence="1 2">
    <name type="scientific">Aspergillus ellipticus CBS 707.79</name>
    <dbReference type="NCBI Taxonomy" id="1448320"/>
    <lineage>
        <taxon>Eukaryota</taxon>
        <taxon>Fungi</taxon>
        <taxon>Dikarya</taxon>
        <taxon>Ascomycota</taxon>
        <taxon>Pezizomycotina</taxon>
        <taxon>Eurotiomycetes</taxon>
        <taxon>Eurotiomycetidae</taxon>
        <taxon>Eurotiales</taxon>
        <taxon>Aspergillaceae</taxon>
        <taxon>Aspergillus</taxon>
        <taxon>Aspergillus subgen. Circumdati</taxon>
    </lineage>
</organism>
<dbReference type="AlphaFoldDB" id="A0A319DHV0"/>
<reference evidence="1 2" key="1">
    <citation type="submission" date="2018-02" db="EMBL/GenBank/DDBJ databases">
        <title>The genomes of Aspergillus section Nigri reveals drivers in fungal speciation.</title>
        <authorList>
            <consortium name="DOE Joint Genome Institute"/>
            <person name="Vesth T.C."/>
            <person name="Nybo J."/>
            <person name="Theobald S."/>
            <person name="Brandl J."/>
            <person name="Frisvad J.C."/>
            <person name="Nielsen K.F."/>
            <person name="Lyhne E.K."/>
            <person name="Kogle M.E."/>
            <person name="Kuo A."/>
            <person name="Riley R."/>
            <person name="Clum A."/>
            <person name="Nolan M."/>
            <person name="Lipzen A."/>
            <person name="Salamov A."/>
            <person name="Henrissat B."/>
            <person name="Wiebenga A."/>
            <person name="De vries R.P."/>
            <person name="Grigoriev I.V."/>
            <person name="Mortensen U.H."/>
            <person name="Andersen M.R."/>
            <person name="Baker S.E."/>
        </authorList>
    </citation>
    <scope>NUCLEOTIDE SEQUENCE [LARGE SCALE GENOMIC DNA]</scope>
    <source>
        <strain evidence="1 2">CBS 707.79</strain>
    </source>
</reference>
<dbReference type="EMBL" id="KZ825829">
    <property type="protein sequence ID" value="PYH97051.1"/>
    <property type="molecule type" value="Genomic_DNA"/>
</dbReference>
<dbReference type="OrthoDB" id="5315444at2759"/>
<protein>
    <submittedName>
        <fullName evidence="1">Uncharacterized protein</fullName>
    </submittedName>
</protein>
<evidence type="ECO:0000313" key="2">
    <source>
        <dbReference type="Proteomes" id="UP000247810"/>
    </source>
</evidence>
<gene>
    <name evidence="1" type="ORF">BO71DRAFT_439102</name>
</gene>